<keyword evidence="1" id="KW-0732">Signal</keyword>
<accession>A0A316FT96</accession>
<sequence>MIRLILTILVIPLSSLALAGSQSTDNKSIHHFDQQWQNVNYHRKPYKKSFTCWNAWGETIRGKFSKNAKNLIELAGGQCIKSRYGRAFYDRKADLSAIRDTFFPVNNVYRAARQTRKEFGLKHSRLLKVKRVKDSYKWFKYTLVFETPYGVRHFRVKHKHWNAEITDIKEV</sequence>
<name>A0A316FT96_9GAMM</name>
<feature type="signal peptide" evidence="1">
    <location>
        <begin position="1"/>
        <end position="19"/>
    </location>
</feature>
<evidence type="ECO:0000256" key="1">
    <source>
        <dbReference type="SAM" id="SignalP"/>
    </source>
</evidence>
<organism evidence="2 3">
    <name type="scientific">Pleionea mediterranea</name>
    <dbReference type="NCBI Taxonomy" id="523701"/>
    <lineage>
        <taxon>Bacteria</taxon>
        <taxon>Pseudomonadati</taxon>
        <taxon>Pseudomonadota</taxon>
        <taxon>Gammaproteobacteria</taxon>
        <taxon>Oceanospirillales</taxon>
        <taxon>Pleioneaceae</taxon>
        <taxon>Pleionea</taxon>
    </lineage>
</organism>
<dbReference type="AlphaFoldDB" id="A0A316FT96"/>
<gene>
    <name evidence="2" type="ORF">C8D97_106117</name>
</gene>
<dbReference type="RefSeq" id="WP_109763494.1">
    <property type="nucleotide sequence ID" value="NZ_QGGU01000006.1"/>
</dbReference>
<reference evidence="2 3" key="1">
    <citation type="submission" date="2018-05" db="EMBL/GenBank/DDBJ databases">
        <title>Genomic Encyclopedia of Type Strains, Phase IV (KMG-IV): sequencing the most valuable type-strain genomes for metagenomic binning, comparative biology and taxonomic classification.</title>
        <authorList>
            <person name="Goeker M."/>
        </authorList>
    </citation>
    <scope>NUCLEOTIDE SEQUENCE [LARGE SCALE GENOMIC DNA]</scope>
    <source>
        <strain evidence="2 3">DSM 25350</strain>
    </source>
</reference>
<proteinExistence type="predicted"/>
<evidence type="ECO:0000313" key="2">
    <source>
        <dbReference type="EMBL" id="PWK50830.1"/>
    </source>
</evidence>
<dbReference type="EMBL" id="QGGU01000006">
    <property type="protein sequence ID" value="PWK50830.1"/>
    <property type="molecule type" value="Genomic_DNA"/>
</dbReference>
<keyword evidence="3" id="KW-1185">Reference proteome</keyword>
<dbReference type="Proteomes" id="UP000245790">
    <property type="component" value="Unassembled WGS sequence"/>
</dbReference>
<comment type="caution">
    <text evidence="2">The sequence shown here is derived from an EMBL/GenBank/DDBJ whole genome shotgun (WGS) entry which is preliminary data.</text>
</comment>
<feature type="chain" id="PRO_5016400746" evidence="1">
    <location>
        <begin position="20"/>
        <end position="171"/>
    </location>
</feature>
<dbReference type="OrthoDB" id="9839042at2"/>
<evidence type="ECO:0000313" key="3">
    <source>
        <dbReference type="Proteomes" id="UP000245790"/>
    </source>
</evidence>
<protein>
    <submittedName>
        <fullName evidence="2">Uncharacterized protein</fullName>
    </submittedName>
</protein>